<dbReference type="GO" id="GO:0016020">
    <property type="term" value="C:membrane"/>
    <property type="evidence" value="ECO:0007669"/>
    <property type="project" value="UniProtKB-SubCell"/>
</dbReference>
<comment type="subcellular location">
    <subcellularLocation>
        <location evidence="1">Membrane</location>
        <topology evidence="1">Multi-pass membrane protein</topology>
    </subcellularLocation>
</comment>
<evidence type="ECO:0000256" key="2">
    <source>
        <dbReference type="ARBA" id="ARBA00008444"/>
    </source>
</evidence>
<evidence type="ECO:0000256" key="7">
    <source>
        <dbReference type="ARBA" id="ARBA00040778"/>
    </source>
</evidence>
<evidence type="ECO:0000256" key="3">
    <source>
        <dbReference type="ARBA" id="ARBA00022692"/>
    </source>
</evidence>
<keyword evidence="4 10" id="KW-1133">Transmembrane helix</keyword>
<comment type="caution">
    <text evidence="11">The sequence shown here is derived from an EMBL/GenBank/DDBJ whole genome shotgun (WGS) entry which is preliminary data.</text>
</comment>
<evidence type="ECO:0000256" key="6">
    <source>
        <dbReference type="ARBA" id="ARBA00037236"/>
    </source>
</evidence>
<name>A0A9D3PMV0_MEGAT</name>
<dbReference type="Pfam" id="PF02466">
    <property type="entry name" value="Tim17"/>
    <property type="match status" value="1"/>
</dbReference>
<evidence type="ECO:0000256" key="10">
    <source>
        <dbReference type="SAM" id="Phobius"/>
    </source>
</evidence>
<evidence type="ECO:0000256" key="5">
    <source>
        <dbReference type="ARBA" id="ARBA00023136"/>
    </source>
</evidence>
<dbReference type="Proteomes" id="UP001046870">
    <property type="component" value="Chromosome 15"/>
</dbReference>
<feature type="compositionally biased region" description="Low complexity" evidence="9">
    <location>
        <begin position="1"/>
        <end position="14"/>
    </location>
</feature>
<feature type="transmembrane region" description="Helical" evidence="10">
    <location>
        <begin position="148"/>
        <end position="169"/>
    </location>
</feature>
<accession>A0A9D3PMV0</accession>
<dbReference type="GO" id="GO:0005739">
    <property type="term" value="C:mitochondrion"/>
    <property type="evidence" value="ECO:0007669"/>
    <property type="project" value="TreeGrafter"/>
</dbReference>
<dbReference type="EMBL" id="JAFDVH010000015">
    <property type="protein sequence ID" value="KAG7463703.1"/>
    <property type="molecule type" value="Genomic_DNA"/>
</dbReference>
<feature type="compositionally biased region" description="Low complexity" evidence="9">
    <location>
        <begin position="24"/>
        <end position="34"/>
    </location>
</feature>
<evidence type="ECO:0000313" key="12">
    <source>
        <dbReference type="Proteomes" id="UP001046870"/>
    </source>
</evidence>
<comment type="function">
    <text evidence="6">Chaperone protein involved in the assembly of the mitochondrial NADH:ubiquinone oxidoreductase complex (complex I). Participates in constructing the membrane arm of complex I.</text>
</comment>
<dbReference type="AlphaFoldDB" id="A0A9D3PMV0"/>
<sequence>MNSTQTPESSPPSQRTDKSPWGQLDLLPLSLPLPRVHATDGSFPDPPPAPLPRCVGKPELPDTGWDRIKDLFDRGEMQRYPEEVTNVVKSGLTAALLGMLYGGVPAARHARERFIEQSQAEVYQNRVDAVRSAHNAAIRGFVRFGWRWSWRLAAFVTLFNTVSTGLSVYRDKYVFSHYAVAGAITGGLFRLNLGLGGLVAGSTIGAILGLPAGALIMGMQKLSGETLGERRRRERRELYERKLEEWTARLQVTEELIGEMSDTRAGQDSESDAQRIDELLSLPRNEGVAGDSDSQ</sequence>
<evidence type="ECO:0000313" key="11">
    <source>
        <dbReference type="EMBL" id="KAG7463703.1"/>
    </source>
</evidence>
<dbReference type="GO" id="GO:0032981">
    <property type="term" value="P:mitochondrial respiratory chain complex I assembly"/>
    <property type="evidence" value="ECO:0007669"/>
    <property type="project" value="InterPro"/>
</dbReference>
<reference evidence="11" key="1">
    <citation type="submission" date="2021-01" db="EMBL/GenBank/DDBJ databases">
        <authorList>
            <person name="Zahm M."/>
            <person name="Roques C."/>
            <person name="Cabau C."/>
            <person name="Klopp C."/>
            <person name="Donnadieu C."/>
            <person name="Jouanno E."/>
            <person name="Lampietro C."/>
            <person name="Louis A."/>
            <person name="Herpin A."/>
            <person name="Echchiki A."/>
            <person name="Berthelot C."/>
            <person name="Parey E."/>
            <person name="Roest-Crollius H."/>
            <person name="Braasch I."/>
            <person name="Postlethwait J."/>
            <person name="Bobe J."/>
            <person name="Montfort J."/>
            <person name="Bouchez O."/>
            <person name="Begum T."/>
            <person name="Mejri S."/>
            <person name="Adams A."/>
            <person name="Chen W.-J."/>
            <person name="Guiguen Y."/>
        </authorList>
    </citation>
    <scope>NUCLEOTIDE SEQUENCE</scope>
    <source>
        <strain evidence="11">YG-15Mar2019-1</strain>
        <tissue evidence="11">Brain</tissue>
    </source>
</reference>
<keyword evidence="12" id="KW-1185">Reference proteome</keyword>
<comment type="similarity">
    <text evidence="2">Belongs to the Tim17/Tim22/Tim23 family.</text>
</comment>
<protein>
    <recommendedName>
        <fullName evidence="7">Complex I assembly factor TIMMDC1, mitochondrial</fullName>
    </recommendedName>
    <alternativeName>
        <fullName evidence="8">Translocase of inner mitochondrial membrane domain-containing protein 1</fullName>
    </alternativeName>
</protein>
<feature type="compositionally biased region" description="Basic and acidic residues" evidence="9">
    <location>
        <begin position="261"/>
        <end position="278"/>
    </location>
</feature>
<feature type="region of interest" description="Disordered" evidence="9">
    <location>
        <begin position="1"/>
        <end position="59"/>
    </location>
</feature>
<feature type="region of interest" description="Disordered" evidence="9">
    <location>
        <begin position="259"/>
        <end position="295"/>
    </location>
</feature>
<dbReference type="OrthoDB" id="5826189at2759"/>
<evidence type="ECO:0000256" key="9">
    <source>
        <dbReference type="SAM" id="MobiDB-lite"/>
    </source>
</evidence>
<evidence type="ECO:0000256" key="1">
    <source>
        <dbReference type="ARBA" id="ARBA00004141"/>
    </source>
</evidence>
<keyword evidence="5 10" id="KW-0472">Membrane</keyword>
<keyword evidence="3 10" id="KW-0812">Transmembrane</keyword>
<dbReference type="InterPro" id="IPR055299">
    <property type="entry name" value="TIMMDC1"/>
</dbReference>
<evidence type="ECO:0000256" key="4">
    <source>
        <dbReference type="ARBA" id="ARBA00022989"/>
    </source>
</evidence>
<gene>
    <name evidence="11" type="ORF">MATL_G00179450</name>
</gene>
<proteinExistence type="inferred from homology"/>
<evidence type="ECO:0000256" key="8">
    <source>
        <dbReference type="ARBA" id="ARBA00041344"/>
    </source>
</evidence>
<organism evidence="11 12">
    <name type="scientific">Megalops atlanticus</name>
    <name type="common">Tarpon</name>
    <name type="synonym">Clupea gigantea</name>
    <dbReference type="NCBI Taxonomy" id="7932"/>
    <lineage>
        <taxon>Eukaryota</taxon>
        <taxon>Metazoa</taxon>
        <taxon>Chordata</taxon>
        <taxon>Craniata</taxon>
        <taxon>Vertebrata</taxon>
        <taxon>Euteleostomi</taxon>
        <taxon>Actinopterygii</taxon>
        <taxon>Neopterygii</taxon>
        <taxon>Teleostei</taxon>
        <taxon>Elopiformes</taxon>
        <taxon>Megalopidae</taxon>
        <taxon>Megalops</taxon>
    </lineage>
</organism>
<dbReference type="PANTHER" id="PTHR13002:SF1">
    <property type="entry name" value="COMPLEX I ASSEMBLY FACTOR TIMMDC1, MITOCHONDRIAL"/>
    <property type="match status" value="1"/>
</dbReference>
<dbReference type="PANTHER" id="PTHR13002">
    <property type="entry name" value="C3ORF1 PROTEIN-RELATED"/>
    <property type="match status" value="1"/>
</dbReference>
<feature type="transmembrane region" description="Helical" evidence="10">
    <location>
        <begin position="189"/>
        <end position="216"/>
    </location>
</feature>